<evidence type="ECO:0000259" key="21">
    <source>
        <dbReference type="Pfam" id="PF03919"/>
    </source>
</evidence>
<dbReference type="PANTHER" id="PTHR10367:SF17">
    <property type="entry name" value="MRNA-CAPPING ENZYME"/>
    <property type="match status" value="1"/>
</dbReference>
<dbReference type="SUPFAM" id="SSF50249">
    <property type="entry name" value="Nucleic acid-binding proteins"/>
    <property type="match status" value="1"/>
</dbReference>
<evidence type="ECO:0000256" key="8">
    <source>
        <dbReference type="ARBA" id="ARBA00022741"/>
    </source>
</evidence>
<gene>
    <name evidence="22" type="ORF">HYPBUDRAFT_146910</name>
</gene>
<keyword evidence="10 17" id="KW-0342">GTP-binding</keyword>
<dbReference type="AlphaFoldDB" id="A0A1E4RM20"/>
<keyword evidence="5 17" id="KW-0507">mRNA processing</keyword>
<sequence>MLQLSNRDMPVIPGTKLVGKELEYLKLMVADLLSRKSPSFPGSQPVSFERNHLEVLKNRDYYVCEKSDGLRCLLFIINDPERGEGVFLITRENDYYYVPNIHFPLLSNEEKGKTYHHGTLLDGELVLETKNVPEPFLRYWIFDSLSINGKDITNRPLPTRLGYITEHVMKPFDSFKKKNPEIVNSPDFPFKVSFKLMTVSYHADDVLSKKDQLFHESDGLIFTCAETPYVFGTDSTLFKWKPAHENTIDFKLEIVFNTFVDPDLDKRDPDSSYTDYDSRPDIIKLKVWKGGKEHDEFAELYLEKDEWEQLKELQEPLQGRIVECRKKVDKPPYWEMLRFRDDKANGNHFTVVQKILQSIQDGVSEEEIIKSCPEINHLWKKRYQEKKQKPSSSSITSHSHHHNPPMNNLPPKPEQEAPKLEKESQPPTKKQKVESSSNGSSNDTNKKPEMLDDLLPDYEGDSDDLD</sequence>
<evidence type="ECO:0000256" key="7">
    <source>
        <dbReference type="ARBA" id="ARBA00022695"/>
    </source>
</evidence>
<dbReference type="GO" id="GO:0008033">
    <property type="term" value="P:tRNA processing"/>
    <property type="evidence" value="ECO:0007669"/>
    <property type="project" value="EnsemblFungi"/>
</dbReference>
<evidence type="ECO:0000256" key="1">
    <source>
        <dbReference type="ARBA" id="ARBA00004123"/>
    </source>
</evidence>
<dbReference type="GO" id="GO:0005525">
    <property type="term" value="F:GTP binding"/>
    <property type="evidence" value="ECO:0007669"/>
    <property type="project" value="UniProtKB-KW"/>
</dbReference>
<evidence type="ECO:0000256" key="13">
    <source>
        <dbReference type="ARBA" id="ARBA00030702"/>
    </source>
</evidence>
<dbReference type="GO" id="GO:0006370">
    <property type="term" value="P:7-methylguanosine mRNA capping"/>
    <property type="evidence" value="ECO:0007669"/>
    <property type="project" value="UniProtKB-KW"/>
</dbReference>
<feature type="region of interest" description="Disordered" evidence="19">
    <location>
        <begin position="383"/>
        <end position="466"/>
    </location>
</feature>
<dbReference type="InterPro" id="IPR051029">
    <property type="entry name" value="mRNA_Capping_Enz/RNA_Phosphat"/>
</dbReference>
<dbReference type="Pfam" id="PF03919">
    <property type="entry name" value="mRNA_cap_C"/>
    <property type="match status" value="1"/>
</dbReference>
<dbReference type="Gene3D" id="2.40.50.140">
    <property type="entry name" value="Nucleic acid-binding proteins"/>
    <property type="match status" value="1"/>
</dbReference>
<dbReference type="InterPro" id="IPR017075">
    <property type="entry name" value="mRNA_cap_enzyme_alpha"/>
</dbReference>
<evidence type="ECO:0000256" key="12">
    <source>
        <dbReference type="ARBA" id="ARBA00029909"/>
    </source>
</evidence>
<dbReference type="Gene3D" id="3.30.470.30">
    <property type="entry name" value="DNA ligase/mRNA capping enzyme"/>
    <property type="match status" value="1"/>
</dbReference>
<feature type="compositionally biased region" description="Acidic residues" evidence="19">
    <location>
        <begin position="451"/>
        <end position="466"/>
    </location>
</feature>
<keyword evidence="11 17" id="KW-0539">Nucleus</keyword>
<dbReference type="Pfam" id="PF01331">
    <property type="entry name" value="mRNA_cap_enzyme"/>
    <property type="match status" value="1"/>
</dbReference>
<dbReference type="GO" id="GO:0031533">
    <property type="term" value="C:mRNA capping enzyme complex"/>
    <property type="evidence" value="ECO:0007669"/>
    <property type="project" value="EnsemblFungi"/>
</dbReference>
<dbReference type="GO" id="GO:0045944">
    <property type="term" value="P:positive regulation of transcription by RNA polymerase II"/>
    <property type="evidence" value="ECO:0007669"/>
    <property type="project" value="EnsemblFungi"/>
</dbReference>
<evidence type="ECO:0000313" key="22">
    <source>
        <dbReference type="EMBL" id="ODV68317.1"/>
    </source>
</evidence>
<dbReference type="RefSeq" id="XP_020077384.1">
    <property type="nucleotide sequence ID" value="XM_020220007.1"/>
</dbReference>
<evidence type="ECO:0000256" key="6">
    <source>
        <dbReference type="ARBA" id="ARBA00022679"/>
    </source>
</evidence>
<keyword evidence="9 17" id="KW-0506">mRNA capping</keyword>
<dbReference type="InterPro" id="IPR001339">
    <property type="entry name" value="mRNA_cap_enzyme_adenylation"/>
</dbReference>
<dbReference type="FunFam" id="2.40.50.140:FF:000542">
    <property type="entry name" value="mRNA-capping enzyme subunit alpha"/>
    <property type="match status" value="1"/>
</dbReference>
<dbReference type="CDD" id="cd07895">
    <property type="entry name" value="Adenylation_mRNA_capping"/>
    <property type="match status" value="1"/>
</dbReference>
<dbReference type="PIRSF" id="PIRSF036959">
    <property type="entry name" value="mRNA_cap_alpha"/>
    <property type="match status" value="1"/>
</dbReference>
<feature type="domain" description="mRNA capping enzyme adenylation" evidence="20">
    <location>
        <begin position="44"/>
        <end position="241"/>
    </location>
</feature>
<feature type="active site" description="N6-GMP-lysine intermediate" evidence="18">
    <location>
        <position position="66"/>
    </location>
</feature>
<reference evidence="23" key="1">
    <citation type="submission" date="2016-05" db="EMBL/GenBank/DDBJ databases">
        <title>Comparative genomics of biotechnologically important yeasts.</title>
        <authorList>
            <consortium name="DOE Joint Genome Institute"/>
            <person name="Riley R."/>
            <person name="Haridas S."/>
            <person name="Wolfe K.H."/>
            <person name="Lopes M.R."/>
            <person name="Hittinger C.T."/>
            <person name="Goker M."/>
            <person name="Salamov A."/>
            <person name="Wisecaver J."/>
            <person name="Long T.M."/>
            <person name="Aerts A.L."/>
            <person name="Barry K."/>
            <person name="Choi C."/>
            <person name="Clum A."/>
            <person name="Coughlan A.Y."/>
            <person name="Deshpande S."/>
            <person name="Douglass A.P."/>
            <person name="Hanson S.J."/>
            <person name="Klenk H.-P."/>
            <person name="Labutti K."/>
            <person name="Lapidus A."/>
            <person name="Lindquist E."/>
            <person name="Lipzen A."/>
            <person name="Meier-Kolthoff J.P."/>
            <person name="Ohm R.A."/>
            <person name="Otillar R.P."/>
            <person name="Pangilinan J."/>
            <person name="Peng Y."/>
            <person name="Rokas A."/>
            <person name="Rosa C.A."/>
            <person name="Scheuner C."/>
            <person name="Sibirny A.A."/>
            <person name="Slot J.C."/>
            <person name="Stielow J.B."/>
            <person name="Sun H."/>
            <person name="Kurtzman C.P."/>
            <person name="Blackwell M."/>
            <person name="Grigoriev I.V."/>
            <person name="Jeffries T.W."/>
        </authorList>
    </citation>
    <scope>NUCLEOTIDE SEQUENCE [LARGE SCALE GENOMIC DNA]</scope>
    <source>
        <strain evidence="23">NRRL Y-1933</strain>
    </source>
</reference>
<keyword evidence="8 17" id="KW-0547">Nucleotide-binding</keyword>
<dbReference type="PANTHER" id="PTHR10367">
    <property type="entry name" value="MRNA-CAPPING ENZYME"/>
    <property type="match status" value="1"/>
</dbReference>
<dbReference type="OrthoDB" id="200924at2759"/>
<evidence type="ECO:0000256" key="18">
    <source>
        <dbReference type="PIRSR" id="PIRSR036959-1"/>
    </source>
</evidence>
<dbReference type="SUPFAM" id="SSF56091">
    <property type="entry name" value="DNA ligase/mRNA capping enzyme, catalytic domain"/>
    <property type="match status" value="1"/>
</dbReference>
<evidence type="ECO:0000256" key="5">
    <source>
        <dbReference type="ARBA" id="ARBA00022664"/>
    </source>
</evidence>
<dbReference type="InterPro" id="IPR013846">
    <property type="entry name" value="mRNA_cap_enzyme_C"/>
</dbReference>
<evidence type="ECO:0000256" key="3">
    <source>
        <dbReference type="ARBA" id="ARBA00012475"/>
    </source>
</evidence>
<feature type="domain" description="mRNA capping enzyme C-terminal" evidence="21">
    <location>
        <begin position="245"/>
        <end position="369"/>
    </location>
</feature>
<evidence type="ECO:0000256" key="19">
    <source>
        <dbReference type="SAM" id="MobiDB-lite"/>
    </source>
</evidence>
<dbReference type="GO" id="GO:0004484">
    <property type="term" value="F:mRNA guanylyltransferase activity"/>
    <property type="evidence" value="ECO:0007669"/>
    <property type="project" value="UniProtKB-EC"/>
</dbReference>
<dbReference type="STRING" id="984485.A0A1E4RM20"/>
<comment type="function">
    <text evidence="16 17">Second step of mRNA capping. Transfer of the GMP moiety of GTP to the 5'-end of RNA via an enzyme-GMP covalent reaction intermediate.</text>
</comment>
<evidence type="ECO:0000256" key="2">
    <source>
        <dbReference type="ARBA" id="ARBA00010237"/>
    </source>
</evidence>
<evidence type="ECO:0000259" key="20">
    <source>
        <dbReference type="Pfam" id="PF01331"/>
    </source>
</evidence>
<organism evidence="22 23">
    <name type="scientific">Hyphopichia burtonii NRRL Y-1933</name>
    <dbReference type="NCBI Taxonomy" id="984485"/>
    <lineage>
        <taxon>Eukaryota</taxon>
        <taxon>Fungi</taxon>
        <taxon>Dikarya</taxon>
        <taxon>Ascomycota</taxon>
        <taxon>Saccharomycotina</taxon>
        <taxon>Pichiomycetes</taxon>
        <taxon>Debaryomycetaceae</taxon>
        <taxon>Hyphopichia</taxon>
    </lineage>
</organism>
<keyword evidence="6 17" id="KW-0808">Transferase</keyword>
<protein>
    <recommendedName>
        <fullName evidence="4 17">mRNA-capping enzyme subunit alpha</fullName>
        <ecNumber evidence="3 17">2.7.7.50</ecNumber>
    </recommendedName>
    <alternativeName>
        <fullName evidence="12 17">GTP--RNA guanylyltransferase</fullName>
    </alternativeName>
    <alternativeName>
        <fullName evidence="13 17">mRNA guanylyltransferase</fullName>
    </alternativeName>
</protein>
<feature type="compositionally biased region" description="Basic and acidic residues" evidence="19">
    <location>
        <begin position="413"/>
        <end position="424"/>
    </location>
</feature>
<dbReference type="InterPro" id="IPR012340">
    <property type="entry name" value="NA-bd_OB-fold"/>
</dbReference>
<accession>A0A1E4RM20</accession>
<evidence type="ECO:0000256" key="4">
    <source>
        <dbReference type="ARBA" id="ARBA00019171"/>
    </source>
</evidence>
<dbReference type="EC" id="2.7.7.50" evidence="3 17"/>
<comment type="subcellular location">
    <subcellularLocation>
        <location evidence="1 17">Nucleus</location>
    </subcellularLocation>
</comment>
<comment type="similarity">
    <text evidence="2 17">Belongs to the eukaryotic GTase family.</text>
</comment>
<name>A0A1E4RM20_9ASCO</name>
<evidence type="ECO:0000256" key="17">
    <source>
        <dbReference type="PIRNR" id="PIRNR036959"/>
    </source>
</evidence>
<keyword evidence="23" id="KW-1185">Reference proteome</keyword>
<proteinExistence type="inferred from homology"/>
<dbReference type="GO" id="GO:0005524">
    <property type="term" value="F:ATP binding"/>
    <property type="evidence" value="ECO:0007669"/>
    <property type="project" value="InterPro"/>
</dbReference>
<dbReference type="GeneID" id="30994557"/>
<evidence type="ECO:0000256" key="15">
    <source>
        <dbReference type="ARBA" id="ARBA00047082"/>
    </source>
</evidence>
<dbReference type="EMBL" id="KV454539">
    <property type="protein sequence ID" value="ODV68317.1"/>
    <property type="molecule type" value="Genomic_DNA"/>
</dbReference>
<dbReference type="GO" id="GO:0099122">
    <property type="term" value="F:RNA polymerase II C-terminal domain binding"/>
    <property type="evidence" value="ECO:0007669"/>
    <property type="project" value="EnsemblFungi"/>
</dbReference>
<comment type="catalytic activity">
    <reaction evidence="14">
        <text>a 5'-end diphospho-ribonucleoside in mRNA + GTP + H(+) = a 5'-end (5'-triphosphoguanosine)-ribonucleoside in mRNA + diphosphate</text>
        <dbReference type="Rhea" id="RHEA:67012"/>
        <dbReference type="Rhea" id="RHEA-COMP:17165"/>
        <dbReference type="Rhea" id="RHEA-COMP:17166"/>
        <dbReference type="ChEBI" id="CHEBI:15378"/>
        <dbReference type="ChEBI" id="CHEBI:33019"/>
        <dbReference type="ChEBI" id="CHEBI:37565"/>
        <dbReference type="ChEBI" id="CHEBI:167616"/>
        <dbReference type="ChEBI" id="CHEBI:167617"/>
        <dbReference type="EC" id="2.7.7.50"/>
    </reaction>
    <physiologicalReaction direction="left-to-right" evidence="14">
        <dbReference type="Rhea" id="RHEA:67013"/>
    </physiologicalReaction>
</comment>
<evidence type="ECO:0000313" key="23">
    <source>
        <dbReference type="Proteomes" id="UP000095085"/>
    </source>
</evidence>
<dbReference type="Proteomes" id="UP000095085">
    <property type="component" value="Unassembled WGS sequence"/>
</dbReference>
<comment type="subunit">
    <text evidence="15">Heterodimer. The mRNA-capping enzyme is composed of two separate chains alpha and beta, respectively a mRNA guanylyltransferase and an mRNA 5'-triphosphate monophosphatase.</text>
</comment>
<keyword evidence="7 17" id="KW-0548">Nucleotidyltransferase</keyword>
<evidence type="ECO:0000256" key="14">
    <source>
        <dbReference type="ARBA" id="ARBA00044624"/>
    </source>
</evidence>
<feature type="compositionally biased region" description="Polar residues" evidence="19">
    <location>
        <begin position="434"/>
        <end position="443"/>
    </location>
</feature>
<evidence type="ECO:0000256" key="9">
    <source>
        <dbReference type="ARBA" id="ARBA00023042"/>
    </source>
</evidence>
<evidence type="ECO:0000256" key="11">
    <source>
        <dbReference type="ARBA" id="ARBA00023242"/>
    </source>
</evidence>
<evidence type="ECO:0000256" key="10">
    <source>
        <dbReference type="ARBA" id="ARBA00023134"/>
    </source>
</evidence>
<evidence type="ECO:0000256" key="16">
    <source>
        <dbReference type="ARBA" id="ARBA00053845"/>
    </source>
</evidence>
<dbReference type="Gene3D" id="3.30.1490.430">
    <property type="match status" value="1"/>
</dbReference>